<gene>
    <name evidence="7" type="ORF">RIMI_LOCUS11273776</name>
</gene>
<comment type="caution">
    <text evidence="7">The sequence shown here is derived from an EMBL/GenBank/DDBJ whole genome shotgun (WGS) entry which is preliminary data.</text>
</comment>
<dbReference type="PANTHER" id="PTHR12126">
    <property type="entry name" value="NADH-UBIQUINONE OXIDOREDUCTASE 39 KDA SUBUNIT-RELATED"/>
    <property type="match status" value="1"/>
</dbReference>
<evidence type="ECO:0000256" key="5">
    <source>
        <dbReference type="ARBA" id="ARBA00046455"/>
    </source>
</evidence>
<accession>A0ABN9LNF5</accession>
<dbReference type="InterPro" id="IPR051207">
    <property type="entry name" value="ComplexI_NDUFA9_subunit"/>
</dbReference>
<dbReference type="InterPro" id="IPR036291">
    <property type="entry name" value="NAD(P)-bd_dom_sf"/>
</dbReference>
<name>A0ABN9LNF5_9NEOB</name>
<comment type="subunit">
    <text evidence="5">Complex I is composed of 45 different subunits. This a component of the hydrophobic protein fraction. Interacts with BLOC1S1. Interacts with SLC2A4. Interacts with CLOCK. Interacts with RAB5IF.</text>
</comment>
<dbReference type="Gene3D" id="3.40.50.720">
    <property type="entry name" value="NAD(P)-binding Rossmann-like Domain"/>
    <property type="match status" value="1"/>
</dbReference>
<evidence type="ECO:0000256" key="4">
    <source>
        <dbReference type="ARBA" id="ARBA00043145"/>
    </source>
</evidence>
<dbReference type="Proteomes" id="UP001176940">
    <property type="component" value="Unassembled WGS sequence"/>
</dbReference>
<dbReference type="EMBL" id="CAUEEQ010025328">
    <property type="protein sequence ID" value="CAJ0946330.1"/>
    <property type="molecule type" value="Genomic_DNA"/>
</dbReference>
<reference evidence="7" key="1">
    <citation type="submission" date="2023-07" db="EMBL/GenBank/DDBJ databases">
        <authorList>
            <person name="Stuckert A."/>
        </authorList>
    </citation>
    <scope>NUCLEOTIDE SEQUENCE</scope>
</reference>
<dbReference type="CDD" id="cd05271">
    <property type="entry name" value="NDUFA9_like_SDR_a"/>
    <property type="match status" value="1"/>
</dbReference>
<dbReference type="PANTHER" id="PTHR12126:SF11">
    <property type="entry name" value="NADH DEHYDROGENASE [UBIQUINONE] 1 ALPHA SUBCOMPLEX SUBUNIT 9, MITOCHONDRIAL"/>
    <property type="match status" value="1"/>
</dbReference>
<evidence type="ECO:0000256" key="2">
    <source>
        <dbReference type="ARBA" id="ARBA00040720"/>
    </source>
</evidence>
<evidence type="ECO:0000256" key="1">
    <source>
        <dbReference type="ARBA" id="ARBA00038501"/>
    </source>
</evidence>
<protein>
    <recommendedName>
        <fullName evidence="2">NADH dehydrogenase [ubiquinone] 1 alpha subcomplex subunit 9, mitochondrial</fullName>
    </recommendedName>
    <alternativeName>
        <fullName evidence="4">Complex I-39kD</fullName>
    </alternativeName>
    <alternativeName>
        <fullName evidence="3">NADH-ubiquinone oxidoreductase 39 kDa subunit</fullName>
    </alternativeName>
</protein>
<evidence type="ECO:0000313" key="7">
    <source>
        <dbReference type="EMBL" id="CAJ0946330.1"/>
    </source>
</evidence>
<comment type="similarity">
    <text evidence="1">Belongs to the complex I NDUFA9 subunit family.</text>
</comment>
<evidence type="ECO:0000259" key="6">
    <source>
        <dbReference type="Pfam" id="PF01370"/>
    </source>
</evidence>
<dbReference type="InterPro" id="IPR001509">
    <property type="entry name" value="Epimerase_deHydtase"/>
</dbReference>
<dbReference type="Pfam" id="PF01370">
    <property type="entry name" value="Epimerase"/>
    <property type="match status" value="1"/>
</dbReference>
<dbReference type="SUPFAM" id="SSF51735">
    <property type="entry name" value="NAD(P)-binding Rossmann-fold domains"/>
    <property type="match status" value="1"/>
</dbReference>
<keyword evidence="8" id="KW-1185">Reference proteome</keyword>
<organism evidence="7 8">
    <name type="scientific">Ranitomeya imitator</name>
    <name type="common">mimic poison frog</name>
    <dbReference type="NCBI Taxonomy" id="111125"/>
    <lineage>
        <taxon>Eukaryota</taxon>
        <taxon>Metazoa</taxon>
        <taxon>Chordata</taxon>
        <taxon>Craniata</taxon>
        <taxon>Vertebrata</taxon>
        <taxon>Euteleostomi</taxon>
        <taxon>Amphibia</taxon>
        <taxon>Batrachia</taxon>
        <taxon>Anura</taxon>
        <taxon>Neobatrachia</taxon>
        <taxon>Hyloidea</taxon>
        <taxon>Dendrobatidae</taxon>
        <taxon>Dendrobatinae</taxon>
        <taxon>Ranitomeya</taxon>
    </lineage>
</organism>
<evidence type="ECO:0000256" key="3">
    <source>
        <dbReference type="ARBA" id="ARBA00042000"/>
    </source>
</evidence>
<sequence>MASKVNAKVPSFVSRYRDPQAIAVDALDKVVLRPAPSFLPMVVSSFHINEDIVLPSFCPAPTHRVEKALHTLDLRSVSLLAAEAYTHSPVSPNERLGEKDFTNKNRNHNYTRVDFTVIAPRITLPGPQISSLAASVPVVLQQRGVHHSVIPHGKPGRSAVSGVVATVFGATGFLGRYVVNRLGRIGSQVVIPYRCDQYDIMYLRPMGDLGQLTFMEWDPRDRDSTRQALQHSNVVINLVGREWETRNFSFQDVFVNIPRDIASLAREAGVEKFIHMSHLNADIKSPSKLLRNKAVGEEAVREAYPDAIIVKPAEMYGREDQFLNYYANMRRFGGVPLISLGQKTVKQPIYVVDVAKAIVNIIKDPDSAGKTYALAGPHRYLLQDLVKYIFAVAHRPLLQYPMPRPIYHLIGKFFELNPFDKWTSRDKVDRFHITDMKYPDLPGLEDLGILPTPLEQKAIEVLRRHRRYRWLDADLDVAKPATPVNF</sequence>
<feature type="domain" description="NAD-dependent epimerase/dehydratase" evidence="6">
    <location>
        <begin position="166"/>
        <end position="277"/>
    </location>
</feature>
<evidence type="ECO:0000313" key="8">
    <source>
        <dbReference type="Proteomes" id="UP001176940"/>
    </source>
</evidence>
<proteinExistence type="inferred from homology"/>